<gene>
    <name evidence="6" type="ORF">SCUD_LOCUS18079</name>
</gene>
<dbReference type="InterPro" id="IPR023214">
    <property type="entry name" value="HAD_sf"/>
</dbReference>
<dbReference type="InterPro" id="IPR023298">
    <property type="entry name" value="ATPase_P-typ_TM_dom_sf"/>
</dbReference>
<proteinExistence type="predicted"/>
<evidence type="ECO:0000313" key="6">
    <source>
        <dbReference type="EMBL" id="VDP64839.1"/>
    </source>
</evidence>
<reference evidence="6 7" key="2">
    <citation type="submission" date="2018-11" db="EMBL/GenBank/DDBJ databases">
        <authorList>
            <consortium name="Pathogen Informatics"/>
        </authorList>
    </citation>
    <scope>NUCLEOTIDE SEQUENCE [LARGE SCALE GENOMIC DNA]</scope>
    <source>
        <strain evidence="6">Dakar</strain>
        <strain evidence="7">Dakar, Senegal</strain>
    </source>
</reference>
<dbReference type="GO" id="GO:0016887">
    <property type="term" value="F:ATP hydrolysis activity"/>
    <property type="evidence" value="ECO:0007669"/>
    <property type="project" value="InterPro"/>
</dbReference>
<comment type="subcellular location">
    <subcellularLocation>
        <location evidence="1">Membrane</location>
    </subcellularLocation>
</comment>
<accession>A0A183KSP3</accession>
<dbReference type="PROSITE" id="PS00154">
    <property type="entry name" value="ATPASE_E1_E2"/>
    <property type="match status" value="1"/>
</dbReference>
<dbReference type="InterPro" id="IPR001757">
    <property type="entry name" value="P_typ_ATPase"/>
</dbReference>
<evidence type="ECO:0000313" key="7">
    <source>
        <dbReference type="Proteomes" id="UP000279833"/>
    </source>
</evidence>
<feature type="transmembrane region" description="Helical" evidence="5">
    <location>
        <begin position="7"/>
        <end position="27"/>
    </location>
</feature>
<organism evidence="8">
    <name type="scientific">Schistosoma curassoni</name>
    <dbReference type="NCBI Taxonomy" id="6186"/>
    <lineage>
        <taxon>Eukaryota</taxon>
        <taxon>Metazoa</taxon>
        <taxon>Spiralia</taxon>
        <taxon>Lophotrochozoa</taxon>
        <taxon>Platyhelminthes</taxon>
        <taxon>Trematoda</taxon>
        <taxon>Digenea</taxon>
        <taxon>Strigeidida</taxon>
        <taxon>Schistosomatoidea</taxon>
        <taxon>Schistosomatidae</taxon>
        <taxon>Schistosoma</taxon>
    </lineage>
</organism>
<dbReference type="GO" id="GO:0016020">
    <property type="term" value="C:membrane"/>
    <property type="evidence" value="ECO:0007669"/>
    <property type="project" value="UniProtKB-SubCell"/>
</dbReference>
<reference evidence="8" key="1">
    <citation type="submission" date="2016-06" db="UniProtKB">
        <authorList>
            <consortium name="WormBaseParasite"/>
        </authorList>
    </citation>
    <scope>IDENTIFICATION</scope>
</reference>
<dbReference type="SUPFAM" id="SSF81660">
    <property type="entry name" value="Metal cation-transporting ATPase, ATP-binding domain N"/>
    <property type="match status" value="1"/>
</dbReference>
<dbReference type="InterPro" id="IPR023299">
    <property type="entry name" value="ATPase_P-typ_cyto_dom_N"/>
</dbReference>
<dbReference type="SUPFAM" id="SSF81665">
    <property type="entry name" value="Calcium ATPase, transmembrane domain M"/>
    <property type="match status" value="1"/>
</dbReference>
<dbReference type="NCBIfam" id="TIGR01494">
    <property type="entry name" value="ATPase_P-type"/>
    <property type="match status" value="1"/>
</dbReference>
<evidence type="ECO:0000256" key="1">
    <source>
        <dbReference type="ARBA" id="ARBA00004370"/>
    </source>
</evidence>
<keyword evidence="2 5" id="KW-0812">Transmembrane</keyword>
<keyword evidence="3 5" id="KW-1133">Transmembrane helix</keyword>
<name>A0A183KSP3_9TREM</name>
<evidence type="ECO:0000256" key="5">
    <source>
        <dbReference type="SAM" id="Phobius"/>
    </source>
</evidence>
<dbReference type="Proteomes" id="UP000279833">
    <property type="component" value="Unassembled WGS sequence"/>
</dbReference>
<dbReference type="EMBL" id="UZAK01040594">
    <property type="protein sequence ID" value="VDP64839.1"/>
    <property type="molecule type" value="Genomic_DNA"/>
</dbReference>
<evidence type="ECO:0000313" key="8">
    <source>
        <dbReference type="WBParaSite" id="SCUD_0001808301-mRNA-1"/>
    </source>
</evidence>
<dbReference type="Gene3D" id="1.20.1110.10">
    <property type="entry name" value="Calcium-transporting ATPase, transmembrane domain"/>
    <property type="match status" value="1"/>
</dbReference>
<dbReference type="STRING" id="6186.A0A183KSP3"/>
<dbReference type="PANTHER" id="PTHR42861">
    <property type="entry name" value="CALCIUM-TRANSPORTING ATPASE"/>
    <property type="match status" value="1"/>
</dbReference>
<dbReference type="InterPro" id="IPR018303">
    <property type="entry name" value="ATPase_P-typ_P_site"/>
</dbReference>
<protein>
    <submittedName>
        <fullName evidence="8">Cation_ATPase_C domain-containing protein</fullName>
    </submittedName>
</protein>
<evidence type="ECO:0000256" key="4">
    <source>
        <dbReference type="ARBA" id="ARBA00023136"/>
    </source>
</evidence>
<dbReference type="GO" id="GO:0005524">
    <property type="term" value="F:ATP binding"/>
    <property type="evidence" value="ECO:0007669"/>
    <property type="project" value="InterPro"/>
</dbReference>
<dbReference type="Gene3D" id="3.40.1110.10">
    <property type="entry name" value="Calcium-transporting ATPase, cytoplasmic domain N"/>
    <property type="match status" value="1"/>
</dbReference>
<evidence type="ECO:0000256" key="3">
    <source>
        <dbReference type="ARBA" id="ARBA00022989"/>
    </source>
</evidence>
<dbReference type="AlphaFoldDB" id="A0A183KSP3"/>
<keyword evidence="7" id="KW-1185">Reference proteome</keyword>
<sequence>MDKLGKHLSAISLIIISSIVIIGLFQGRHILELLTIGVSLAVAAIPEGLPIVVTVTLAIGQMRMAARNAIVRRLPAVETLGCVNVVCSDKTGTMTKNEMTVSHIVTGSLERYTIPIQQANKHSDTTCVKLDMNYANPSNYLTVTSAATPTETIKLDNVSLSNKLMLNHINPHYQMSANARSIGCICNNATIRDNQLFGQPTEGALLRLASQVCYFAHLFW</sequence>
<dbReference type="Gene3D" id="3.40.50.1000">
    <property type="entry name" value="HAD superfamily/HAD-like"/>
    <property type="match status" value="1"/>
</dbReference>
<dbReference type="WBParaSite" id="SCUD_0001808301-mRNA-1">
    <property type="protein sequence ID" value="SCUD_0001808301-mRNA-1"/>
    <property type="gene ID" value="SCUD_0001808301"/>
</dbReference>
<feature type="transmembrane region" description="Helical" evidence="5">
    <location>
        <begin position="33"/>
        <end position="59"/>
    </location>
</feature>
<keyword evidence="4 5" id="KW-0472">Membrane</keyword>
<evidence type="ECO:0000256" key="2">
    <source>
        <dbReference type="ARBA" id="ARBA00022692"/>
    </source>
</evidence>